<dbReference type="GO" id="GO:0009306">
    <property type="term" value="P:protein secretion"/>
    <property type="evidence" value="ECO:0007669"/>
    <property type="project" value="TreeGrafter"/>
</dbReference>
<feature type="domain" description="RNA polymerase II assembly factor Rtp1 C-terminal" evidence="2">
    <location>
        <begin position="831"/>
        <end position="862"/>
    </location>
</feature>
<accession>A0AAE0NT06</accession>
<dbReference type="InterPro" id="IPR039600">
    <property type="entry name" value="TANGO6/Rtp1"/>
</dbReference>
<gene>
    <name evidence="4" type="ORF">B0H63DRAFT_468819</name>
</gene>
<dbReference type="PANTHER" id="PTHR20959:SF1">
    <property type="entry name" value="TRANSPORT AND GOLGI ORGANIZATION PROTEIN 6 HOMOLOG"/>
    <property type="match status" value="1"/>
</dbReference>
<dbReference type="Proteomes" id="UP001285441">
    <property type="component" value="Unassembled WGS sequence"/>
</dbReference>
<dbReference type="Pfam" id="PF10304">
    <property type="entry name" value="RTP1_C2"/>
    <property type="match status" value="1"/>
</dbReference>
<protein>
    <recommendedName>
        <fullName evidence="6">RNA polymerase II assembly factor RTP1</fullName>
    </recommendedName>
</protein>
<evidence type="ECO:0000259" key="2">
    <source>
        <dbReference type="Pfam" id="PF10304"/>
    </source>
</evidence>
<evidence type="ECO:0008006" key="6">
    <source>
        <dbReference type="Google" id="ProtNLM"/>
    </source>
</evidence>
<feature type="domain" description="RNA polymerase II assembly factor Rtp1 C-terminal" evidence="3">
    <location>
        <begin position="558"/>
        <end position="659"/>
    </location>
</feature>
<keyword evidence="5" id="KW-1185">Reference proteome</keyword>
<dbReference type="Pfam" id="PF10363">
    <property type="entry name" value="RTP1_C1"/>
    <property type="match status" value="1"/>
</dbReference>
<evidence type="ECO:0000256" key="1">
    <source>
        <dbReference type="ARBA" id="ARBA00005724"/>
    </source>
</evidence>
<proteinExistence type="inferred from homology"/>
<dbReference type="InterPro" id="IPR016024">
    <property type="entry name" value="ARM-type_fold"/>
</dbReference>
<reference evidence="4" key="2">
    <citation type="submission" date="2023-06" db="EMBL/GenBank/DDBJ databases">
        <authorList>
            <consortium name="Lawrence Berkeley National Laboratory"/>
            <person name="Haridas S."/>
            <person name="Hensen N."/>
            <person name="Bonometti L."/>
            <person name="Westerberg I."/>
            <person name="Brannstrom I.O."/>
            <person name="Guillou S."/>
            <person name="Cros-Aarteil S."/>
            <person name="Calhoun S."/>
            <person name="Kuo A."/>
            <person name="Mondo S."/>
            <person name="Pangilinan J."/>
            <person name="Riley R."/>
            <person name="LaButti K."/>
            <person name="Andreopoulos B."/>
            <person name="Lipzen A."/>
            <person name="Chen C."/>
            <person name="Yanf M."/>
            <person name="Daum C."/>
            <person name="Ng V."/>
            <person name="Clum A."/>
            <person name="Steindorff A."/>
            <person name="Ohm R."/>
            <person name="Martin F."/>
            <person name="Silar P."/>
            <person name="Natvig D."/>
            <person name="Lalanne C."/>
            <person name="Gautier V."/>
            <person name="Ament-velasquez S.L."/>
            <person name="Kruys A."/>
            <person name="Hutchinson M.I."/>
            <person name="Powell A.J."/>
            <person name="Barry K."/>
            <person name="Miller A.N."/>
            <person name="Grigoriev I.V."/>
            <person name="Debuchy R."/>
            <person name="Gladieux P."/>
            <person name="Thoren M.H."/>
            <person name="Johannesson H."/>
        </authorList>
    </citation>
    <scope>NUCLEOTIDE SEQUENCE</scope>
    <source>
        <strain evidence="4">CBS 232.78</strain>
    </source>
</reference>
<dbReference type="InterPro" id="IPR019451">
    <property type="entry name" value="Rtp1_C1"/>
</dbReference>
<comment type="similarity">
    <text evidence="1">Belongs to the Tango6 family.</text>
</comment>
<evidence type="ECO:0000259" key="3">
    <source>
        <dbReference type="Pfam" id="PF10363"/>
    </source>
</evidence>
<reference evidence="4" key="1">
    <citation type="journal article" date="2023" name="Mol. Phylogenet. Evol.">
        <title>Genome-scale phylogeny and comparative genomics of the fungal order Sordariales.</title>
        <authorList>
            <person name="Hensen N."/>
            <person name="Bonometti L."/>
            <person name="Westerberg I."/>
            <person name="Brannstrom I.O."/>
            <person name="Guillou S."/>
            <person name="Cros-Aarteil S."/>
            <person name="Calhoun S."/>
            <person name="Haridas S."/>
            <person name="Kuo A."/>
            <person name="Mondo S."/>
            <person name="Pangilinan J."/>
            <person name="Riley R."/>
            <person name="LaButti K."/>
            <person name="Andreopoulos B."/>
            <person name="Lipzen A."/>
            <person name="Chen C."/>
            <person name="Yan M."/>
            <person name="Daum C."/>
            <person name="Ng V."/>
            <person name="Clum A."/>
            <person name="Steindorff A."/>
            <person name="Ohm R.A."/>
            <person name="Martin F."/>
            <person name="Silar P."/>
            <person name="Natvig D.O."/>
            <person name="Lalanne C."/>
            <person name="Gautier V."/>
            <person name="Ament-Velasquez S.L."/>
            <person name="Kruys A."/>
            <person name="Hutchinson M.I."/>
            <person name="Powell A.J."/>
            <person name="Barry K."/>
            <person name="Miller A.N."/>
            <person name="Grigoriev I.V."/>
            <person name="Debuchy R."/>
            <person name="Gladieux P."/>
            <person name="Hiltunen Thoren M."/>
            <person name="Johannesson H."/>
        </authorList>
    </citation>
    <scope>NUCLEOTIDE SEQUENCE</scope>
    <source>
        <strain evidence="4">CBS 232.78</strain>
    </source>
</reference>
<dbReference type="PANTHER" id="PTHR20959">
    <property type="entry name" value="TRANSPORT AND GOLGI ORGANIZATION PROTEIN 6 FAMILY MEMBER"/>
    <property type="match status" value="1"/>
</dbReference>
<dbReference type="InterPro" id="IPR019414">
    <property type="entry name" value="Rtp1_C2"/>
</dbReference>
<evidence type="ECO:0000313" key="5">
    <source>
        <dbReference type="Proteomes" id="UP001285441"/>
    </source>
</evidence>
<dbReference type="SUPFAM" id="SSF48371">
    <property type="entry name" value="ARM repeat"/>
    <property type="match status" value="1"/>
</dbReference>
<comment type="caution">
    <text evidence="4">The sequence shown here is derived from an EMBL/GenBank/DDBJ whole genome shotgun (WGS) entry which is preliminary data.</text>
</comment>
<evidence type="ECO:0000313" key="4">
    <source>
        <dbReference type="EMBL" id="KAK3386984.1"/>
    </source>
</evidence>
<dbReference type="AlphaFoldDB" id="A0AAE0NT06"/>
<name>A0AAE0NT06_9PEZI</name>
<sequence length="918" mass="100297">MERKANDKQKAAEKISRPKLIQSFIDIGGRAFSPDATSDSRQAAQREFDDLLERTRTLALIGALSILIRPGSAPPWLRAKLKETLAEIPLRPDGVRSTLEFVFSVHPSSTVRASEAAIPQKRGANITQEALQMASQLIASPAASIAEELWYSAISPQLLVLLDGDDGPELVKTVSYIIGFGILGRKASGAPGTLGWRYLAEPMLSRIRPLPNAPNDGPEVITDEIIDLSKEKVIITFQDLATALHRLFSIVVSHPNPGLCKRLLAPLPLQLWALSSWQSPSLTLKEKICTPASELLKTFLKLVSSPGLLLLLVRNVGYIGGEDPQNPDWVYKETSEGQVQIVATNGITRSGDASHHPTLQEIDQKIPKLLDLITASFSDANISTTFLDLLGRWLKSAGKRRGENVLLKQETDEGDDPMTQLAELRVLQSMMDRFADKLANQPKHILELVGQLLVSPADAPDDDEEVNGVALSLVNMIITVPGFMKSRVDPDVLRIIESSLDKLSRREDADIARTANSLSLLLKHRDEVDAPSGNVSAPTARQIEDRKTYSLARSYLSQSDALPPIKMEGLNLIANLIVSQSPILDIPGILVLMSSLMSDNEDYINLQVIKIFTLLASRHPKSVTTELLDHFVDPKETESVDSRLRFGEALSQVIEWLGETFSGETAQQVGDALLSVAGRRGHRPKTEAKQAREERARQLKNKEALDVWDGDIPDLSDDTTTVSEEAQARNEILSRIVSGWESKRGAEDVRIRTSALSILGNAIETNIAGLGPILVSTAVDLCVNVLQLERDMEHGILRRAAVLLVLSFVRALDAAKQAGKRLGFGLAAQAQDDIVRTLGYIAETDNDGLVQQHARDVIESLQNWQVAGLVPSPGERLGQQQQSSSGLTKLAGLNIDAERSVSLLPGGSTPRPRIEEIE</sequence>
<organism evidence="4 5">
    <name type="scientific">Podospora didyma</name>
    <dbReference type="NCBI Taxonomy" id="330526"/>
    <lineage>
        <taxon>Eukaryota</taxon>
        <taxon>Fungi</taxon>
        <taxon>Dikarya</taxon>
        <taxon>Ascomycota</taxon>
        <taxon>Pezizomycotina</taxon>
        <taxon>Sordariomycetes</taxon>
        <taxon>Sordariomycetidae</taxon>
        <taxon>Sordariales</taxon>
        <taxon>Podosporaceae</taxon>
        <taxon>Podospora</taxon>
    </lineage>
</organism>
<dbReference type="EMBL" id="JAULSW010000003">
    <property type="protein sequence ID" value="KAK3386984.1"/>
    <property type="molecule type" value="Genomic_DNA"/>
</dbReference>